<evidence type="ECO:0000256" key="4">
    <source>
        <dbReference type="ARBA" id="ARBA00034697"/>
    </source>
</evidence>
<organism evidence="9">
    <name type="scientific">Cuerna arida</name>
    <dbReference type="NCBI Taxonomy" id="1464854"/>
    <lineage>
        <taxon>Eukaryota</taxon>
        <taxon>Metazoa</taxon>
        <taxon>Ecdysozoa</taxon>
        <taxon>Arthropoda</taxon>
        <taxon>Hexapoda</taxon>
        <taxon>Insecta</taxon>
        <taxon>Pterygota</taxon>
        <taxon>Neoptera</taxon>
        <taxon>Paraneoptera</taxon>
        <taxon>Hemiptera</taxon>
        <taxon>Auchenorrhyncha</taxon>
        <taxon>Membracoidea</taxon>
        <taxon>Cicadellidae</taxon>
        <taxon>Cicadellinae</taxon>
        <taxon>Proconiini</taxon>
        <taxon>Cuerna</taxon>
    </lineage>
</organism>
<dbReference type="InterPro" id="IPR012879">
    <property type="entry name" value="CCDC47"/>
</dbReference>
<dbReference type="PANTHER" id="PTHR12883:SF0">
    <property type="entry name" value="PAT COMPLEX SUBUNIT CCDC47"/>
    <property type="match status" value="1"/>
</dbReference>
<name>A0A1B6GTB5_9HEMI</name>
<reference evidence="9" key="1">
    <citation type="submission" date="2015-11" db="EMBL/GenBank/DDBJ databases">
        <title>De novo transcriptome assembly of four potential Pierce s Disease insect vectors from Arizona vineyards.</title>
        <authorList>
            <person name="Tassone E.E."/>
        </authorList>
    </citation>
    <scope>NUCLEOTIDE SEQUENCE</scope>
</reference>
<dbReference type="GO" id="GO:0030867">
    <property type="term" value="C:rough endoplasmic reticulum membrane"/>
    <property type="evidence" value="ECO:0007669"/>
    <property type="project" value="UniProtKB-SubCell"/>
</dbReference>
<evidence type="ECO:0000256" key="3">
    <source>
        <dbReference type="ARBA" id="ARBA00023136"/>
    </source>
</evidence>
<comment type="subcellular location">
    <subcellularLocation>
        <location evidence="4">Rough endoplasmic reticulum membrane</location>
        <topology evidence="4">Single-pass type I membrane protein</topology>
    </subcellularLocation>
</comment>
<feature type="region of interest" description="Disordered" evidence="8">
    <location>
        <begin position="65"/>
        <end position="121"/>
    </location>
</feature>
<feature type="compositionally biased region" description="Basic residues" evidence="8">
    <location>
        <begin position="105"/>
        <end position="121"/>
    </location>
</feature>
<protein>
    <recommendedName>
        <fullName evidence="6">PAT complex subunit CCDC47</fullName>
    </recommendedName>
    <alternativeName>
        <fullName evidence="7">Coiled-coil domain-containing protein 47</fullName>
    </alternativeName>
</protein>
<dbReference type="GO" id="GO:0005509">
    <property type="term" value="F:calcium ion binding"/>
    <property type="evidence" value="ECO:0007669"/>
    <property type="project" value="InterPro"/>
</dbReference>
<evidence type="ECO:0000256" key="6">
    <source>
        <dbReference type="ARBA" id="ARBA00034875"/>
    </source>
</evidence>
<keyword evidence="3" id="KW-0472">Membrane</keyword>
<dbReference type="GO" id="GO:0032469">
    <property type="term" value="P:endoplasmic reticulum calcium ion homeostasis"/>
    <property type="evidence" value="ECO:0007669"/>
    <property type="project" value="InterPro"/>
</dbReference>
<dbReference type="Pfam" id="PF07946">
    <property type="entry name" value="CCDC47"/>
    <property type="match status" value="1"/>
</dbReference>
<evidence type="ECO:0000256" key="8">
    <source>
        <dbReference type="SAM" id="MobiDB-lite"/>
    </source>
</evidence>
<dbReference type="PANTHER" id="PTHR12883">
    <property type="entry name" value="ADIPOCYTE-SPECIFIC PROTEIN 4-RELATED"/>
    <property type="match status" value="1"/>
</dbReference>
<dbReference type="EMBL" id="GECZ01004091">
    <property type="protein sequence ID" value="JAS65678.1"/>
    <property type="molecule type" value="Transcribed_RNA"/>
</dbReference>
<feature type="compositionally biased region" description="Basic and acidic residues" evidence="8">
    <location>
        <begin position="71"/>
        <end position="104"/>
    </location>
</feature>
<gene>
    <name evidence="9" type="ORF">g.31210</name>
</gene>
<evidence type="ECO:0000313" key="9">
    <source>
        <dbReference type="EMBL" id="JAS65678.1"/>
    </source>
</evidence>
<evidence type="ECO:0000256" key="7">
    <source>
        <dbReference type="ARBA" id="ARBA00034902"/>
    </source>
</evidence>
<evidence type="ECO:0000256" key="2">
    <source>
        <dbReference type="ARBA" id="ARBA00022989"/>
    </source>
</evidence>
<accession>A0A1B6GTB5</accession>
<evidence type="ECO:0000256" key="5">
    <source>
        <dbReference type="ARBA" id="ARBA00034746"/>
    </source>
</evidence>
<keyword evidence="2" id="KW-1133">Transmembrane helix</keyword>
<keyword evidence="1" id="KW-0812">Transmembrane</keyword>
<dbReference type="AlphaFoldDB" id="A0A1B6GTB5"/>
<proteinExistence type="inferred from homology"/>
<evidence type="ECO:0000256" key="1">
    <source>
        <dbReference type="ARBA" id="ARBA00022692"/>
    </source>
</evidence>
<comment type="similarity">
    <text evidence="5">Belongs to the CCDC47 family.</text>
</comment>
<sequence>MFGLNMPLKGRSVQEAMEHMRPLMQLVFYCMEKVKRFRLSKEGKNKADKNRLRVEEMFLKTTHAARAEAAAARREEKRRQEKERILQEDDPEKQRKWEEREMKRQMKKKAPKMKQLKVKAL</sequence>